<accession>A0A089WLZ0</accession>
<evidence type="ECO:0000313" key="2">
    <source>
        <dbReference type="Proteomes" id="UP000029493"/>
    </source>
</evidence>
<proteinExistence type="predicted"/>
<dbReference type="Pfam" id="PF11275">
    <property type="entry name" value="DUF3077"/>
    <property type="match status" value="1"/>
</dbReference>
<dbReference type="KEGG" id="psw:LK03_02205"/>
<sequence length="94" mass="9965">MNERVQVNTAGDATFSNHNSSNLPFFRVCPGISGEEALEQASILMNCVNTLTQLASVGDSNNALAWAAHYLGEQAKALVDDVTAGIQIAESRQA</sequence>
<evidence type="ECO:0000313" key="1">
    <source>
        <dbReference type="EMBL" id="AIR88129.1"/>
    </source>
</evidence>
<dbReference type="Proteomes" id="UP000029493">
    <property type="component" value="Chromosome"/>
</dbReference>
<keyword evidence="2" id="KW-1185">Reference proteome</keyword>
<organism evidence="1 2">
    <name type="scientific">Pseudomonas cremoricolorata</name>
    <dbReference type="NCBI Taxonomy" id="157783"/>
    <lineage>
        <taxon>Bacteria</taxon>
        <taxon>Pseudomonadati</taxon>
        <taxon>Pseudomonadota</taxon>
        <taxon>Gammaproteobacteria</taxon>
        <taxon>Pseudomonadales</taxon>
        <taxon>Pseudomonadaceae</taxon>
        <taxon>Pseudomonas</taxon>
    </lineage>
</organism>
<evidence type="ECO:0008006" key="3">
    <source>
        <dbReference type="Google" id="ProtNLM"/>
    </source>
</evidence>
<dbReference type="EMBL" id="CP009455">
    <property type="protein sequence ID" value="AIR88129.1"/>
    <property type="molecule type" value="Genomic_DNA"/>
</dbReference>
<dbReference type="STRING" id="157783.LK03_02205"/>
<protein>
    <recommendedName>
        <fullName evidence="3">DUF3077 domain-containing protein</fullName>
    </recommendedName>
</protein>
<dbReference type="OrthoDB" id="6899489at2"/>
<name>A0A089WLZ0_9PSED</name>
<reference evidence="1 2" key="1">
    <citation type="submission" date="2014-09" db="EMBL/GenBank/DDBJ databases">
        <authorList>
            <person name="Chan K.-G."/>
        </authorList>
    </citation>
    <scope>NUCLEOTIDE SEQUENCE [LARGE SCALE GENOMIC DNA]</scope>
    <source>
        <strain evidence="1 2">ND07</strain>
    </source>
</reference>
<dbReference type="AlphaFoldDB" id="A0A089WLZ0"/>
<gene>
    <name evidence="1" type="ORF">LK03_02205</name>
</gene>
<dbReference type="InterPro" id="IPR021427">
    <property type="entry name" value="DUF3077"/>
</dbReference>
<dbReference type="RefSeq" id="WP_038410882.1">
    <property type="nucleotide sequence ID" value="NZ_CP009455.1"/>
</dbReference>